<dbReference type="PANTHER" id="PTHR23090">
    <property type="entry name" value="NH 3 /GLUTAMINE-DEPENDENT NAD + SYNTHETASE"/>
    <property type="match status" value="1"/>
</dbReference>
<feature type="binding site" evidence="8">
    <location>
        <begin position="30"/>
        <end position="37"/>
    </location>
    <ligand>
        <name>ATP</name>
        <dbReference type="ChEBI" id="CHEBI:30616"/>
    </ligand>
</feature>
<dbReference type="FunFam" id="3.40.50.620:FF:000106">
    <property type="entry name" value="Glutamine-dependent NAD(+) synthetase"/>
    <property type="match status" value="1"/>
</dbReference>
<dbReference type="GO" id="GO:0046872">
    <property type="term" value="F:metal ion binding"/>
    <property type="evidence" value="ECO:0007669"/>
    <property type="project" value="UniProtKB-KW"/>
</dbReference>
<comment type="catalytic activity">
    <reaction evidence="8 10">
        <text>deamido-NAD(+) + NH4(+) + ATP = AMP + diphosphate + NAD(+) + H(+)</text>
        <dbReference type="Rhea" id="RHEA:21188"/>
        <dbReference type="ChEBI" id="CHEBI:15378"/>
        <dbReference type="ChEBI" id="CHEBI:28938"/>
        <dbReference type="ChEBI" id="CHEBI:30616"/>
        <dbReference type="ChEBI" id="CHEBI:33019"/>
        <dbReference type="ChEBI" id="CHEBI:57540"/>
        <dbReference type="ChEBI" id="CHEBI:58437"/>
        <dbReference type="ChEBI" id="CHEBI:456215"/>
        <dbReference type="EC" id="6.3.1.5"/>
    </reaction>
</comment>
<comment type="subunit">
    <text evidence="8">Homodimer.</text>
</comment>
<dbReference type="InterPro" id="IPR022926">
    <property type="entry name" value="NH(3)-dep_NAD(+)_synth"/>
</dbReference>
<dbReference type="HAMAP" id="MF_00193">
    <property type="entry name" value="NadE_ammonia_dep"/>
    <property type="match status" value="1"/>
</dbReference>
<evidence type="ECO:0000256" key="4">
    <source>
        <dbReference type="ARBA" id="ARBA00022741"/>
    </source>
</evidence>
<evidence type="ECO:0000259" key="11">
    <source>
        <dbReference type="Pfam" id="PF02540"/>
    </source>
</evidence>
<dbReference type="GO" id="GO:0008795">
    <property type="term" value="F:NAD+ synthase activity"/>
    <property type="evidence" value="ECO:0007669"/>
    <property type="project" value="UniProtKB-UniRule"/>
</dbReference>
<evidence type="ECO:0000256" key="9">
    <source>
        <dbReference type="RuleBase" id="RU003811"/>
    </source>
</evidence>
<evidence type="ECO:0000256" key="6">
    <source>
        <dbReference type="ARBA" id="ARBA00022842"/>
    </source>
</evidence>
<evidence type="ECO:0000256" key="5">
    <source>
        <dbReference type="ARBA" id="ARBA00022840"/>
    </source>
</evidence>
<feature type="binding site" evidence="8">
    <location>
        <position position="36"/>
    </location>
    <ligand>
        <name>Mg(2+)</name>
        <dbReference type="ChEBI" id="CHEBI:18420"/>
    </ligand>
</feature>
<name>A0A497EUF4_9CREN</name>
<dbReference type="NCBIfam" id="NF010587">
    <property type="entry name" value="PRK13980.1"/>
    <property type="match status" value="1"/>
</dbReference>
<keyword evidence="6 8" id="KW-0460">Magnesium</keyword>
<keyword evidence="3 8" id="KW-0479">Metal-binding</keyword>
<evidence type="ECO:0000256" key="10">
    <source>
        <dbReference type="RuleBase" id="RU003812"/>
    </source>
</evidence>
<dbReference type="AlphaFoldDB" id="A0A497EUF4"/>
<keyword evidence="4 8" id="KW-0547">Nucleotide-binding</keyword>
<dbReference type="NCBIfam" id="TIGR00552">
    <property type="entry name" value="nadE"/>
    <property type="match status" value="1"/>
</dbReference>
<dbReference type="Gene3D" id="3.40.50.620">
    <property type="entry name" value="HUPs"/>
    <property type="match status" value="1"/>
</dbReference>
<dbReference type="InterPro" id="IPR003694">
    <property type="entry name" value="NAD_synthase"/>
</dbReference>
<feature type="binding site" evidence="8">
    <location>
        <position position="165"/>
    </location>
    <ligand>
        <name>ATP</name>
        <dbReference type="ChEBI" id="CHEBI:30616"/>
    </ligand>
</feature>
<feature type="binding site" evidence="8">
    <location>
        <position position="156"/>
    </location>
    <ligand>
        <name>deamido-NAD(+)</name>
        <dbReference type="ChEBI" id="CHEBI:58437"/>
        <note>ligand shared between two neighboring subunits</note>
    </ligand>
</feature>
<dbReference type="GO" id="GO:0003952">
    <property type="term" value="F:NAD+ synthase (glutamine-hydrolyzing) activity"/>
    <property type="evidence" value="ECO:0007669"/>
    <property type="project" value="InterPro"/>
</dbReference>
<proteinExistence type="inferred from homology"/>
<dbReference type="Proteomes" id="UP000281962">
    <property type="component" value="Unassembled WGS sequence"/>
</dbReference>
<dbReference type="GO" id="GO:0005524">
    <property type="term" value="F:ATP binding"/>
    <property type="evidence" value="ECO:0007669"/>
    <property type="project" value="UniProtKB-UniRule"/>
</dbReference>
<dbReference type="PANTHER" id="PTHR23090:SF9">
    <property type="entry name" value="GLUTAMINE-DEPENDENT NAD(+) SYNTHETASE"/>
    <property type="match status" value="1"/>
</dbReference>
<gene>
    <name evidence="8" type="primary">nadE</name>
    <name evidence="12" type="ORF">DRJ21_01450</name>
</gene>
<keyword evidence="2 8" id="KW-0436">Ligase</keyword>
<evidence type="ECO:0000256" key="8">
    <source>
        <dbReference type="HAMAP-Rule" id="MF_00193"/>
    </source>
</evidence>
<keyword evidence="5 8" id="KW-0067">ATP-binding</keyword>
<accession>A0A497EUF4</accession>
<feature type="binding site" evidence="8">
    <location>
        <position position="141"/>
    </location>
    <ligand>
        <name>Mg(2+)</name>
        <dbReference type="ChEBI" id="CHEBI:18420"/>
    </ligand>
</feature>
<evidence type="ECO:0000313" key="12">
    <source>
        <dbReference type="EMBL" id="RLE50786.1"/>
    </source>
</evidence>
<dbReference type="GO" id="GO:0004359">
    <property type="term" value="F:glutaminase activity"/>
    <property type="evidence" value="ECO:0007669"/>
    <property type="project" value="InterPro"/>
</dbReference>
<reference evidence="12 13" key="1">
    <citation type="submission" date="2018-06" db="EMBL/GenBank/DDBJ databases">
        <title>Extensive metabolic versatility and redundancy in microbially diverse, dynamic hydrothermal sediments.</title>
        <authorList>
            <person name="Dombrowski N."/>
            <person name="Teske A."/>
            <person name="Baker B.J."/>
        </authorList>
    </citation>
    <scope>NUCLEOTIDE SEQUENCE [LARGE SCALE GENOMIC DNA]</scope>
    <source>
        <strain evidence="12">B30_G17</strain>
    </source>
</reference>
<dbReference type="GO" id="GO:0009435">
    <property type="term" value="P:NAD+ biosynthetic process"/>
    <property type="evidence" value="ECO:0007669"/>
    <property type="project" value="UniProtKB-UniRule"/>
</dbReference>
<comment type="caution">
    <text evidence="12">The sequence shown here is derived from an EMBL/GenBank/DDBJ whole genome shotgun (WGS) entry which is preliminary data.</text>
</comment>
<evidence type="ECO:0000256" key="1">
    <source>
        <dbReference type="ARBA" id="ARBA00005859"/>
    </source>
</evidence>
<protein>
    <recommendedName>
        <fullName evidence="8 10">NH(3)-dependent NAD(+) synthetase</fullName>
        <ecNumber evidence="8 10">6.3.1.5</ecNumber>
    </recommendedName>
</protein>
<evidence type="ECO:0000256" key="7">
    <source>
        <dbReference type="ARBA" id="ARBA00023027"/>
    </source>
</evidence>
<comment type="function">
    <text evidence="8">Catalyzes the ATP-dependent amidation of deamido-NAD to form NAD. Uses ammonia as a nitrogen source.</text>
</comment>
<feature type="binding site" evidence="8">
    <location>
        <position position="187"/>
    </location>
    <ligand>
        <name>ATP</name>
        <dbReference type="ChEBI" id="CHEBI:30616"/>
    </ligand>
</feature>
<feature type="domain" description="NAD/GMP synthase" evidence="11">
    <location>
        <begin position="10"/>
        <end position="252"/>
    </location>
</feature>
<organism evidence="12 13">
    <name type="scientific">Thermoproteota archaeon</name>
    <dbReference type="NCBI Taxonomy" id="2056631"/>
    <lineage>
        <taxon>Archaea</taxon>
        <taxon>Thermoproteota</taxon>
    </lineage>
</organism>
<dbReference type="CDD" id="cd00553">
    <property type="entry name" value="NAD_synthase"/>
    <property type="match status" value="1"/>
</dbReference>
<feature type="binding site" evidence="8">
    <location>
        <position position="136"/>
    </location>
    <ligand>
        <name>ATP</name>
        <dbReference type="ChEBI" id="CHEBI:30616"/>
    </ligand>
</feature>
<dbReference type="EMBL" id="QMQY01000048">
    <property type="protein sequence ID" value="RLE50786.1"/>
    <property type="molecule type" value="Genomic_DNA"/>
</dbReference>
<evidence type="ECO:0000256" key="2">
    <source>
        <dbReference type="ARBA" id="ARBA00022598"/>
    </source>
</evidence>
<dbReference type="GO" id="GO:0005737">
    <property type="term" value="C:cytoplasm"/>
    <property type="evidence" value="ECO:0007669"/>
    <property type="project" value="InterPro"/>
</dbReference>
<evidence type="ECO:0000256" key="3">
    <source>
        <dbReference type="ARBA" id="ARBA00022723"/>
    </source>
</evidence>
<dbReference type="SUPFAM" id="SSF52402">
    <property type="entry name" value="Adenine nucleotide alpha hydrolases-like"/>
    <property type="match status" value="1"/>
</dbReference>
<dbReference type="InterPro" id="IPR014729">
    <property type="entry name" value="Rossmann-like_a/b/a_fold"/>
</dbReference>
<dbReference type="Pfam" id="PF02540">
    <property type="entry name" value="NAD_synthase"/>
    <property type="match status" value="1"/>
</dbReference>
<evidence type="ECO:0000313" key="13">
    <source>
        <dbReference type="Proteomes" id="UP000281962"/>
    </source>
</evidence>
<comment type="pathway">
    <text evidence="8">Cofactor biosynthesis; NAD(+) biosynthesis; NAD(+) from deamido-NAD(+) (ammonia route): step 1/1.</text>
</comment>
<dbReference type="UniPathway" id="UPA00253">
    <property type="reaction ID" value="UER00333"/>
</dbReference>
<feature type="binding site" description="in other chain" evidence="8">
    <location>
        <position position="149"/>
    </location>
    <ligand>
        <name>deamido-NAD(+)</name>
        <dbReference type="ChEBI" id="CHEBI:58437"/>
        <note>ligand shared between two neighboring subunits</note>
    </ligand>
</feature>
<feature type="binding site" description="in other chain" evidence="8">
    <location>
        <begin position="247"/>
        <end position="248"/>
    </location>
    <ligand>
        <name>deamido-NAD(+)</name>
        <dbReference type="ChEBI" id="CHEBI:58437"/>
        <note>ligand shared between two neighboring subunits</note>
    </ligand>
</feature>
<feature type="binding site" description="in other chain" evidence="8">
    <location>
        <position position="116"/>
    </location>
    <ligand>
        <name>deamido-NAD(+)</name>
        <dbReference type="ChEBI" id="CHEBI:58437"/>
        <note>ligand shared between two neighboring subunits</note>
    </ligand>
</feature>
<dbReference type="InterPro" id="IPR022310">
    <property type="entry name" value="NAD/GMP_synthase"/>
</dbReference>
<comment type="similarity">
    <text evidence="1 8 9">Belongs to the NAD synthetase family.</text>
</comment>
<dbReference type="EC" id="6.3.1.5" evidence="8 10"/>
<keyword evidence="7 8" id="KW-0520">NAD</keyword>
<sequence>MLKINPQIVVKEISNFLKEYAIKANGFVLGLSGGIDSTVTAYLCAKVINPNNVLALIMPDPEVTPKNDVEDAINVAKTLSFQYRIIDISKILNAFSLSIPDFSNKALVAVGNLRARIRMCLLYYYANLMNRIVVGTGDKSEILIGYFTKYGDGGVDILPLGDLYKTQVRMLGKYLGVPGEILKKPSSPRLWKDQLAEEELGLSYDIIDPILYYLIDLKLNEIEISRKLNLPIEVILKVKRMIDRSRHKRELPPIAKLPPEAFEYEK</sequence>